<dbReference type="STRING" id="537013.CLOSTMETH_02016"/>
<sequence>MQEIQLKRPSLGDYKEYKVMSTSFTIDGTTRTHYSWYPNHEAGRFERPCRTSYRISIHESYRKNGRVKKKQCVVGSISYYSLIEFGLYDSIDTGLKHASELFHADYDTLYDLVENKMNPILERIRQEFQQTEEYKVVQERDALQKRHAEAKRAFEKKYGVDEYEYCYNIFGELMEPEYLKQIQAQYRAQQAYSRSYQDYQRNTYSSYSGGSYQSIGCKTYTDDEKRILKKCYKKLSMAFHPDLNPGSDTTEEMQMINKLKEEWGI</sequence>
<keyword evidence="1" id="KW-0235">DNA replication</keyword>
<dbReference type="Proteomes" id="UP000003340">
    <property type="component" value="Unassembled WGS sequence"/>
</dbReference>
<dbReference type="InterPro" id="IPR036869">
    <property type="entry name" value="J_dom_sf"/>
</dbReference>
<gene>
    <name evidence="2" type="ORF">CLOSTMETH_02016</name>
</gene>
<dbReference type="Gene3D" id="1.10.287.110">
    <property type="entry name" value="DnaJ domain"/>
    <property type="match status" value="1"/>
</dbReference>
<comment type="caution">
    <text evidence="2">The sequence shown here is derived from an EMBL/GenBank/DDBJ whole genome shotgun (WGS) entry which is preliminary data.</text>
</comment>
<keyword evidence="3" id="KW-1185">Reference proteome</keyword>
<accession>C0EDT7</accession>
<dbReference type="SUPFAM" id="SSF46565">
    <property type="entry name" value="Chaperone J-domain"/>
    <property type="match status" value="1"/>
</dbReference>
<evidence type="ECO:0000313" key="3">
    <source>
        <dbReference type="Proteomes" id="UP000003340"/>
    </source>
</evidence>
<evidence type="ECO:0000256" key="1">
    <source>
        <dbReference type="ARBA" id="ARBA00022705"/>
    </source>
</evidence>
<reference evidence="2 3" key="2">
    <citation type="submission" date="2009-02" db="EMBL/GenBank/DDBJ databases">
        <title>Draft genome sequence of Clostridium methylpentosum (DSM 5476).</title>
        <authorList>
            <person name="Sudarsanam P."/>
            <person name="Ley R."/>
            <person name="Guruge J."/>
            <person name="Turnbaugh P.J."/>
            <person name="Mahowald M."/>
            <person name="Liep D."/>
            <person name="Gordon J."/>
        </authorList>
    </citation>
    <scope>NUCLEOTIDE SEQUENCE [LARGE SCALE GENOMIC DNA]</scope>
    <source>
        <strain evidence="2 3">DSM 5476</strain>
    </source>
</reference>
<dbReference type="HOGENOM" id="CLU_091599_0_0_9"/>
<dbReference type="eggNOG" id="ENOG5031Q8Q">
    <property type="taxonomic scope" value="Bacteria"/>
</dbReference>
<evidence type="ECO:0000313" key="2">
    <source>
        <dbReference type="EMBL" id="EEG30285.1"/>
    </source>
</evidence>
<name>C0EDT7_9FIRM</name>
<reference evidence="2 3" key="1">
    <citation type="submission" date="2009-01" db="EMBL/GenBank/DDBJ databases">
        <authorList>
            <person name="Fulton L."/>
            <person name="Clifton S."/>
            <person name="Fulton B."/>
            <person name="Xu J."/>
            <person name="Minx P."/>
            <person name="Pepin K.H."/>
            <person name="Johnson M."/>
            <person name="Bhonagiri V."/>
            <person name="Nash W.E."/>
            <person name="Mardis E.R."/>
            <person name="Wilson R.K."/>
        </authorList>
    </citation>
    <scope>NUCLEOTIDE SEQUENCE [LARGE SCALE GENOMIC DNA]</scope>
    <source>
        <strain evidence="2 3">DSM 5476</strain>
    </source>
</reference>
<proteinExistence type="predicted"/>
<organism evidence="2 3">
    <name type="scientific">[Clostridium] methylpentosum DSM 5476</name>
    <dbReference type="NCBI Taxonomy" id="537013"/>
    <lineage>
        <taxon>Bacteria</taxon>
        <taxon>Bacillati</taxon>
        <taxon>Bacillota</taxon>
        <taxon>Clostridia</taxon>
        <taxon>Eubacteriales</taxon>
        <taxon>Oscillospiraceae</taxon>
        <taxon>Oscillospiraceae incertae sedis</taxon>
    </lineage>
</organism>
<dbReference type="AlphaFoldDB" id="C0EDT7"/>
<dbReference type="EMBL" id="ACEC01000066">
    <property type="protein sequence ID" value="EEG30285.1"/>
    <property type="molecule type" value="Genomic_DNA"/>
</dbReference>
<protein>
    <submittedName>
        <fullName evidence="2">DnaJ domain protein</fullName>
    </submittedName>
</protein>
<dbReference type="GO" id="GO:0006260">
    <property type="term" value="P:DNA replication"/>
    <property type="evidence" value="ECO:0007669"/>
    <property type="project" value="UniProtKB-KW"/>
</dbReference>